<proteinExistence type="predicted"/>
<evidence type="ECO:0000313" key="2">
    <source>
        <dbReference type="Proteomes" id="UP001642464"/>
    </source>
</evidence>
<feature type="non-terminal residue" evidence="1">
    <location>
        <position position="173"/>
    </location>
</feature>
<keyword evidence="2" id="KW-1185">Reference proteome</keyword>
<protein>
    <submittedName>
        <fullName evidence="1">Uncharacterized protein</fullName>
    </submittedName>
</protein>
<accession>A0ABP0I720</accession>
<sequence>SYKQLQKLRLRSLLALLAQGRKQKPRLGPQPLKLQMTLGLVELFVFGWLPFPAAGKQRFAAIAAQKRFILRTGCTRENQREEELQRRPIIRVPCAPPQKLEKIGPILREVWHALANPVVVNCVPKGFAAAQQETHALYVHVRELRNVPVLRRAKAQWQADCAANAATKAAAQA</sequence>
<dbReference type="EMBL" id="CAXAMM010002770">
    <property type="protein sequence ID" value="CAK8997357.1"/>
    <property type="molecule type" value="Genomic_DNA"/>
</dbReference>
<feature type="non-terminal residue" evidence="1">
    <location>
        <position position="1"/>
    </location>
</feature>
<comment type="caution">
    <text evidence="1">The sequence shown here is derived from an EMBL/GenBank/DDBJ whole genome shotgun (WGS) entry which is preliminary data.</text>
</comment>
<evidence type="ECO:0000313" key="1">
    <source>
        <dbReference type="EMBL" id="CAK8997357.1"/>
    </source>
</evidence>
<organism evidence="1 2">
    <name type="scientific">Durusdinium trenchii</name>
    <dbReference type="NCBI Taxonomy" id="1381693"/>
    <lineage>
        <taxon>Eukaryota</taxon>
        <taxon>Sar</taxon>
        <taxon>Alveolata</taxon>
        <taxon>Dinophyceae</taxon>
        <taxon>Suessiales</taxon>
        <taxon>Symbiodiniaceae</taxon>
        <taxon>Durusdinium</taxon>
    </lineage>
</organism>
<gene>
    <name evidence="1" type="ORF">SCF082_LOCUS5180</name>
</gene>
<dbReference type="Proteomes" id="UP001642464">
    <property type="component" value="Unassembled WGS sequence"/>
</dbReference>
<reference evidence="1 2" key="1">
    <citation type="submission" date="2024-02" db="EMBL/GenBank/DDBJ databases">
        <authorList>
            <person name="Chen Y."/>
            <person name="Shah S."/>
            <person name="Dougan E. K."/>
            <person name="Thang M."/>
            <person name="Chan C."/>
        </authorList>
    </citation>
    <scope>NUCLEOTIDE SEQUENCE [LARGE SCALE GENOMIC DNA]</scope>
</reference>
<name>A0ABP0I720_9DINO</name>